<dbReference type="Pfam" id="PF00440">
    <property type="entry name" value="TetR_N"/>
    <property type="match status" value="1"/>
</dbReference>
<protein>
    <submittedName>
        <fullName evidence="4">TetR family transcriptional regulator</fullName>
    </submittedName>
</protein>
<dbReference type="InterPro" id="IPR009057">
    <property type="entry name" value="Homeodomain-like_sf"/>
</dbReference>
<dbReference type="EMBL" id="BNAQ01000001">
    <property type="protein sequence ID" value="GHH06839.1"/>
    <property type="molecule type" value="Genomic_DNA"/>
</dbReference>
<dbReference type="InterPro" id="IPR039536">
    <property type="entry name" value="TetR_C_Proteobacteria"/>
</dbReference>
<dbReference type="Gene3D" id="1.10.10.60">
    <property type="entry name" value="Homeodomain-like"/>
    <property type="match status" value="1"/>
</dbReference>
<dbReference type="InterPro" id="IPR036271">
    <property type="entry name" value="Tet_transcr_reg_TetR-rel_C_sf"/>
</dbReference>
<evidence type="ECO:0000313" key="4">
    <source>
        <dbReference type="EMBL" id="GHH06839.1"/>
    </source>
</evidence>
<evidence type="ECO:0000256" key="2">
    <source>
        <dbReference type="PROSITE-ProRule" id="PRU00335"/>
    </source>
</evidence>
<evidence type="ECO:0000313" key="5">
    <source>
        <dbReference type="Proteomes" id="UP000652430"/>
    </source>
</evidence>
<dbReference type="Pfam" id="PF14246">
    <property type="entry name" value="TetR_C_7"/>
    <property type="match status" value="1"/>
</dbReference>
<dbReference type="PRINTS" id="PR00455">
    <property type="entry name" value="HTHTETR"/>
</dbReference>
<dbReference type="PANTHER" id="PTHR30055">
    <property type="entry name" value="HTH-TYPE TRANSCRIPTIONAL REGULATOR RUTR"/>
    <property type="match status" value="1"/>
</dbReference>
<dbReference type="PROSITE" id="PS50977">
    <property type="entry name" value="HTH_TETR_2"/>
    <property type="match status" value="1"/>
</dbReference>
<evidence type="ECO:0000256" key="1">
    <source>
        <dbReference type="ARBA" id="ARBA00023125"/>
    </source>
</evidence>
<keyword evidence="1 2" id="KW-0238">DNA-binding</keyword>
<name>A0ABQ3L6I4_9SPHN</name>
<dbReference type="PANTHER" id="PTHR30055:SF224">
    <property type="entry name" value="TRANSCRIPTIONAL REGULATOR TETR FAMILY"/>
    <property type="match status" value="1"/>
</dbReference>
<dbReference type="InterPro" id="IPR001647">
    <property type="entry name" value="HTH_TetR"/>
</dbReference>
<dbReference type="RefSeq" id="WP_229839157.1">
    <property type="nucleotide sequence ID" value="NZ_BNAQ01000001.1"/>
</dbReference>
<dbReference type="SUPFAM" id="SSF46689">
    <property type="entry name" value="Homeodomain-like"/>
    <property type="match status" value="1"/>
</dbReference>
<comment type="caution">
    <text evidence="4">The sequence shown here is derived from an EMBL/GenBank/DDBJ whole genome shotgun (WGS) entry which is preliminary data.</text>
</comment>
<dbReference type="InterPro" id="IPR050109">
    <property type="entry name" value="HTH-type_TetR-like_transc_reg"/>
</dbReference>
<feature type="DNA-binding region" description="H-T-H motif" evidence="2">
    <location>
        <begin position="22"/>
        <end position="41"/>
    </location>
</feature>
<dbReference type="SUPFAM" id="SSF48498">
    <property type="entry name" value="Tetracyclin repressor-like, C-terminal domain"/>
    <property type="match status" value="1"/>
</dbReference>
<evidence type="ECO:0000259" key="3">
    <source>
        <dbReference type="PROSITE" id="PS50977"/>
    </source>
</evidence>
<organism evidence="4 5">
    <name type="scientific">Sphingomonas glacialis</name>
    <dbReference type="NCBI Taxonomy" id="658225"/>
    <lineage>
        <taxon>Bacteria</taxon>
        <taxon>Pseudomonadati</taxon>
        <taxon>Pseudomonadota</taxon>
        <taxon>Alphaproteobacteria</taxon>
        <taxon>Sphingomonadales</taxon>
        <taxon>Sphingomonadaceae</taxon>
        <taxon>Sphingomonas</taxon>
    </lineage>
</organism>
<dbReference type="Gene3D" id="1.10.357.10">
    <property type="entry name" value="Tetracycline Repressor, domain 2"/>
    <property type="match status" value="1"/>
</dbReference>
<proteinExistence type="predicted"/>
<gene>
    <name evidence="4" type="ORF">GCM10008023_00210</name>
</gene>
<sequence length="193" mass="20489">MTARILDAAEAEFMASGYEAASTNRMVAAFGGSKATLFRYFPTKQALLEAVIRRITARGQARVSGVVGQEHDPSAWLTTFVTQVLSWILGDDALFLGRLGIAEGHKLPTLSGVFHATAGAPLQRQLAEHLERWTRDGSLACDDPAADAQRLFDLAIAGAVSRALYGAERLAGAALADHAAASVALFLQGRAPR</sequence>
<feature type="domain" description="HTH tetR-type" evidence="3">
    <location>
        <begin position="1"/>
        <end position="59"/>
    </location>
</feature>
<dbReference type="Proteomes" id="UP000652430">
    <property type="component" value="Unassembled WGS sequence"/>
</dbReference>
<keyword evidence="5" id="KW-1185">Reference proteome</keyword>
<accession>A0ABQ3L6I4</accession>
<reference evidence="5" key="1">
    <citation type="journal article" date="2019" name="Int. J. Syst. Evol. Microbiol.">
        <title>The Global Catalogue of Microorganisms (GCM) 10K type strain sequencing project: providing services to taxonomists for standard genome sequencing and annotation.</title>
        <authorList>
            <consortium name="The Broad Institute Genomics Platform"/>
            <consortium name="The Broad Institute Genome Sequencing Center for Infectious Disease"/>
            <person name="Wu L."/>
            <person name="Ma J."/>
        </authorList>
    </citation>
    <scope>NUCLEOTIDE SEQUENCE [LARGE SCALE GENOMIC DNA]</scope>
    <source>
        <strain evidence="5">CGMCC 1.8957</strain>
    </source>
</reference>